<feature type="compositionally biased region" description="Polar residues" evidence="1">
    <location>
        <begin position="12"/>
        <end position="21"/>
    </location>
</feature>
<evidence type="ECO:0000256" key="1">
    <source>
        <dbReference type="SAM" id="MobiDB-lite"/>
    </source>
</evidence>
<gene>
    <name evidence="2" type="ORF">V8G54_023814</name>
</gene>
<organism evidence="2 3">
    <name type="scientific">Vigna mungo</name>
    <name type="common">Black gram</name>
    <name type="synonym">Phaseolus mungo</name>
    <dbReference type="NCBI Taxonomy" id="3915"/>
    <lineage>
        <taxon>Eukaryota</taxon>
        <taxon>Viridiplantae</taxon>
        <taxon>Streptophyta</taxon>
        <taxon>Embryophyta</taxon>
        <taxon>Tracheophyta</taxon>
        <taxon>Spermatophyta</taxon>
        <taxon>Magnoliopsida</taxon>
        <taxon>eudicotyledons</taxon>
        <taxon>Gunneridae</taxon>
        <taxon>Pentapetalae</taxon>
        <taxon>rosids</taxon>
        <taxon>fabids</taxon>
        <taxon>Fabales</taxon>
        <taxon>Fabaceae</taxon>
        <taxon>Papilionoideae</taxon>
        <taxon>50 kb inversion clade</taxon>
        <taxon>NPAAA clade</taxon>
        <taxon>indigoferoid/millettioid clade</taxon>
        <taxon>Phaseoleae</taxon>
        <taxon>Vigna</taxon>
    </lineage>
</organism>
<feature type="compositionally biased region" description="Basic and acidic residues" evidence="1">
    <location>
        <begin position="1"/>
        <end position="11"/>
    </location>
</feature>
<protein>
    <submittedName>
        <fullName evidence="2">Uncharacterized protein</fullName>
    </submittedName>
</protein>
<dbReference type="AlphaFoldDB" id="A0AAQ3N4H0"/>
<name>A0AAQ3N4H0_VIGMU</name>
<sequence>MGPDKDNDSKPNIKQNTSQVNKIGKHEAKGQNRVSGTATRRSTNIILEKPEWDKSSIIKAKISVPQKQPKPISTTTHHKKTTENVNHGVNKKTDTFPSRVAGKTSKKNSLEKGCVSEPKTPAAASAALSHVRTNISTPFRTAQHCSKCRFDRLETSSYWVGQIKMAESVGKHFVASDFFRLALESQAEPIRKLQMELRRYLLRHEYLWEQKEWREVAASYGVTLATHESKNGCHTYQVDVTGKI</sequence>
<feature type="region of interest" description="Disordered" evidence="1">
    <location>
        <begin position="1"/>
        <end position="42"/>
    </location>
</feature>
<feature type="compositionally biased region" description="Polar residues" evidence="1">
    <location>
        <begin position="32"/>
        <end position="42"/>
    </location>
</feature>
<evidence type="ECO:0000313" key="3">
    <source>
        <dbReference type="Proteomes" id="UP001374535"/>
    </source>
</evidence>
<reference evidence="2 3" key="1">
    <citation type="journal article" date="2023" name="Life. Sci Alliance">
        <title>Evolutionary insights into 3D genome organization and epigenetic landscape of Vigna mungo.</title>
        <authorList>
            <person name="Junaid A."/>
            <person name="Singh B."/>
            <person name="Bhatia S."/>
        </authorList>
    </citation>
    <scope>NUCLEOTIDE SEQUENCE [LARGE SCALE GENOMIC DNA]</scope>
    <source>
        <strain evidence="2">Urdbean</strain>
    </source>
</reference>
<evidence type="ECO:0000313" key="2">
    <source>
        <dbReference type="EMBL" id="WVZ03008.1"/>
    </source>
</evidence>
<dbReference type="Proteomes" id="UP001374535">
    <property type="component" value="Chromosome 7"/>
</dbReference>
<dbReference type="EMBL" id="CP144694">
    <property type="protein sequence ID" value="WVZ03008.1"/>
    <property type="molecule type" value="Genomic_DNA"/>
</dbReference>
<proteinExistence type="predicted"/>
<feature type="region of interest" description="Disordered" evidence="1">
    <location>
        <begin position="87"/>
        <end position="117"/>
    </location>
</feature>
<dbReference type="PANTHER" id="PTHR34468">
    <property type="entry name" value="MICROTUBULE-ASSOCIATED FUTSCH-LIKE PROTEIN"/>
    <property type="match status" value="1"/>
</dbReference>
<accession>A0AAQ3N4H0</accession>
<dbReference type="PANTHER" id="PTHR34468:SF3">
    <property type="entry name" value="OS03G0288900 PROTEIN"/>
    <property type="match status" value="1"/>
</dbReference>
<keyword evidence="3" id="KW-1185">Reference proteome</keyword>